<dbReference type="GO" id="GO:0003677">
    <property type="term" value="F:DNA binding"/>
    <property type="evidence" value="ECO:0007669"/>
    <property type="project" value="InterPro"/>
</dbReference>
<dbReference type="Proteomes" id="UP000179258">
    <property type="component" value="Unassembled WGS sequence"/>
</dbReference>
<dbReference type="SUPFAM" id="SSF47413">
    <property type="entry name" value="lambda repressor-like DNA-binding domains"/>
    <property type="match status" value="1"/>
</dbReference>
<name>A0A1G2R898_9BACT</name>
<feature type="domain" description="HTH cro/C1-type" evidence="1">
    <location>
        <begin position="35"/>
        <end position="89"/>
    </location>
</feature>
<evidence type="ECO:0000313" key="2">
    <source>
        <dbReference type="EMBL" id="OHA69076.1"/>
    </source>
</evidence>
<dbReference type="Gene3D" id="1.10.260.40">
    <property type="entry name" value="lambda repressor-like DNA-binding domains"/>
    <property type="match status" value="1"/>
</dbReference>
<gene>
    <name evidence="2" type="ORF">A3D59_02035</name>
</gene>
<reference evidence="2 3" key="1">
    <citation type="journal article" date="2016" name="Nat. Commun.">
        <title>Thousands of microbial genomes shed light on interconnected biogeochemical processes in an aquifer system.</title>
        <authorList>
            <person name="Anantharaman K."/>
            <person name="Brown C.T."/>
            <person name="Hug L.A."/>
            <person name="Sharon I."/>
            <person name="Castelle C.J."/>
            <person name="Probst A.J."/>
            <person name="Thomas B.C."/>
            <person name="Singh A."/>
            <person name="Wilkins M.J."/>
            <person name="Karaoz U."/>
            <person name="Brodie E.L."/>
            <person name="Williams K.H."/>
            <person name="Hubbard S.S."/>
            <person name="Banfield J.F."/>
        </authorList>
    </citation>
    <scope>NUCLEOTIDE SEQUENCE [LARGE SCALE GENOMIC DNA]</scope>
</reference>
<dbReference type="AlphaFoldDB" id="A0A1G2R898"/>
<dbReference type="CDD" id="cd00093">
    <property type="entry name" value="HTH_XRE"/>
    <property type="match status" value="1"/>
</dbReference>
<dbReference type="PROSITE" id="PS50943">
    <property type="entry name" value="HTH_CROC1"/>
    <property type="match status" value="1"/>
</dbReference>
<organism evidence="2 3">
    <name type="scientific">Candidatus Wildermuthbacteria bacterium RIFCSPHIGHO2_02_FULL_47_17</name>
    <dbReference type="NCBI Taxonomy" id="1802452"/>
    <lineage>
        <taxon>Bacteria</taxon>
        <taxon>Candidatus Wildermuthiibacteriota</taxon>
    </lineage>
</organism>
<dbReference type="InterPro" id="IPR010982">
    <property type="entry name" value="Lambda_DNA-bd_dom_sf"/>
</dbReference>
<evidence type="ECO:0000313" key="3">
    <source>
        <dbReference type="Proteomes" id="UP000179258"/>
    </source>
</evidence>
<protein>
    <recommendedName>
        <fullName evidence="1">HTH cro/C1-type domain-containing protein</fullName>
    </recommendedName>
</protein>
<proteinExistence type="predicted"/>
<dbReference type="InterPro" id="IPR001387">
    <property type="entry name" value="Cro/C1-type_HTH"/>
</dbReference>
<dbReference type="Pfam" id="PF01381">
    <property type="entry name" value="HTH_3"/>
    <property type="match status" value="1"/>
</dbReference>
<accession>A0A1G2R898</accession>
<dbReference type="SMART" id="SM00530">
    <property type="entry name" value="HTH_XRE"/>
    <property type="match status" value="1"/>
</dbReference>
<dbReference type="EMBL" id="MHTX01000001">
    <property type="protein sequence ID" value="OHA69076.1"/>
    <property type="molecule type" value="Genomic_DNA"/>
</dbReference>
<sequence>MSKMKFINSKILTRKLLADPEVKRLYDEMEAEYQIISRRLEKKMSQKQLADRVGTKQSAISRLESGNSNPSVNFLSKVAKALGGELQIRIV</sequence>
<comment type="caution">
    <text evidence="2">The sequence shown here is derived from an EMBL/GenBank/DDBJ whole genome shotgun (WGS) entry which is preliminary data.</text>
</comment>
<evidence type="ECO:0000259" key="1">
    <source>
        <dbReference type="PROSITE" id="PS50943"/>
    </source>
</evidence>